<dbReference type="Proteomes" id="UP000474054">
    <property type="component" value="Unassembled WGS sequence"/>
</dbReference>
<keyword evidence="3" id="KW-1185">Reference proteome</keyword>
<evidence type="ECO:0000313" key="2">
    <source>
        <dbReference type="EMBL" id="QGR21630.1"/>
    </source>
</evidence>
<evidence type="ECO:0000313" key="1">
    <source>
        <dbReference type="EMBL" id="MQL55800.1"/>
    </source>
</evidence>
<evidence type="ECO:0000313" key="4">
    <source>
        <dbReference type="Proteomes" id="UP000474054"/>
    </source>
</evidence>
<reference evidence="2 3" key="2">
    <citation type="submission" date="2019-10" db="EMBL/GenBank/DDBJ databases">
        <title>Genome Sequences from Six Type Strain Members of the Archaeal Family Sulfolobaceae: Acidianus ambivalens, Acidianus infernus, Metallosphaera prunae, Stygiolobus azoricus, Sulfolobus metallicus, and Sulfurisphaera ohwakuensis.</title>
        <authorList>
            <person name="Counts J.A."/>
            <person name="Kelly R.M."/>
        </authorList>
    </citation>
    <scope>NUCLEOTIDE SEQUENCE [LARGE SCALE GENOMIC DNA]</scope>
    <source>
        <strain evidence="2 3">LEI 10</strain>
    </source>
</reference>
<evidence type="ECO:0000313" key="3">
    <source>
        <dbReference type="Proteomes" id="UP000426328"/>
    </source>
</evidence>
<dbReference type="Pfam" id="PF13531">
    <property type="entry name" value="SBP_bac_11"/>
    <property type="match status" value="1"/>
</dbReference>
<dbReference type="RefSeq" id="WP_152941946.1">
    <property type="nucleotide sequence ID" value="NZ_CP045482.1"/>
</dbReference>
<dbReference type="GeneID" id="42779311"/>
<reference evidence="1 4" key="1">
    <citation type="submission" date="2019-10" db="EMBL/GenBank/DDBJ databases">
        <title>Comparative genomics of sulfur disproportionating microorganisms.</title>
        <authorList>
            <person name="Ward L.M."/>
            <person name="Bertran E."/>
            <person name="Johnston D."/>
        </authorList>
    </citation>
    <scope>NUCLEOTIDE SEQUENCE [LARGE SCALE GENOMIC DNA]</scope>
    <source>
        <strain evidence="1 4">DSM 3772</strain>
    </source>
</reference>
<dbReference type="Gene3D" id="3.40.190.10">
    <property type="entry name" value="Periplasmic binding protein-like II"/>
    <property type="match status" value="2"/>
</dbReference>
<gene>
    <name evidence="2" type="ORF">D1866_06195</name>
    <name evidence="1" type="ORF">GFB69_08630</name>
</gene>
<dbReference type="Proteomes" id="UP000426328">
    <property type="component" value="Chromosome"/>
</dbReference>
<sequence>MDLTLQLFDVLEDIWGDTSGIKMSFAGNQWFAAKDVLDFLKSKGYKVYLETIPPGMVRKRAEGESLKVGNLYISFTPEIVSLPPSLLEGLKIKKKVEYAENDIVIVFRGAEINNLCDLKGRRVAIPNPSIEGIGQLFKELYEEECGDYEDLINYGGVYITKVHHREIPHMLKLGDIDAGIMWRTEAIYWTFKYTVPQHNKKGKLAFALLDNASEKAEEVFNLLTSTEVKQIYEKYGFKWIADNS</sequence>
<dbReference type="KEGG" id="aamb:D1866_06195"/>
<protein>
    <submittedName>
        <fullName evidence="2">ABC transporter substrate-binding protein</fullName>
    </submittedName>
</protein>
<dbReference type="SUPFAM" id="SSF53850">
    <property type="entry name" value="Periplasmic binding protein-like II"/>
    <property type="match status" value="1"/>
</dbReference>
<dbReference type="EMBL" id="CP045482">
    <property type="protein sequence ID" value="QGR21630.1"/>
    <property type="molecule type" value="Genomic_DNA"/>
</dbReference>
<dbReference type="EMBL" id="WHYS01000002">
    <property type="protein sequence ID" value="MQL55800.1"/>
    <property type="molecule type" value="Genomic_DNA"/>
</dbReference>
<accession>A0A650CUU9</accession>
<organism evidence="2 3">
    <name type="scientific">Acidianus ambivalens</name>
    <name type="common">Desulfurolobus ambivalens</name>
    <dbReference type="NCBI Taxonomy" id="2283"/>
    <lineage>
        <taxon>Archaea</taxon>
        <taxon>Thermoproteota</taxon>
        <taxon>Thermoprotei</taxon>
        <taxon>Sulfolobales</taxon>
        <taxon>Sulfolobaceae</taxon>
        <taxon>Acidianus</taxon>
    </lineage>
</organism>
<proteinExistence type="predicted"/>
<dbReference type="AlphaFoldDB" id="A0A650CUU9"/>
<name>A0A650CUU9_ACIAM</name>